<evidence type="ECO:0000256" key="10">
    <source>
        <dbReference type="ARBA" id="ARBA00046045"/>
    </source>
</evidence>
<evidence type="ECO:0000256" key="8">
    <source>
        <dbReference type="ARBA" id="ARBA00023228"/>
    </source>
</evidence>
<evidence type="ECO:0000256" key="2">
    <source>
        <dbReference type="ARBA" id="ARBA00004541"/>
    </source>
</evidence>
<dbReference type="GO" id="GO:0005829">
    <property type="term" value="C:cytosol"/>
    <property type="evidence" value="ECO:0007669"/>
    <property type="project" value="UniProtKB-SubCell"/>
</dbReference>
<dbReference type="Gene3D" id="1.10.10.750">
    <property type="entry name" value="Ypt/Rab-GAP domain of gyp1p, domain 1"/>
    <property type="match status" value="1"/>
</dbReference>
<evidence type="ECO:0000313" key="14">
    <source>
        <dbReference type="Proteomes" id="UP000299084"/>
    </source>
</evidence>
<evidence type="ECO:0000256" key="11">
    <source>
        <dbReference type="ARBA" id="ARBA00063587"/>
    </source>
</evidence>
<dbReference type="GO" id="GO:0005765">
    <property type="term" value="C:lysosomal membrane"/>
    <property type="evidence" value="ECO:0007669"/>
    <property type="project" value="UniProtKB-SubCell"/>
</dbReference>
<comment type="subcellular location">
    <subcellularLocation>
        <location evidence="1">Cytoplasm</location>
        <location evidence="1">Cytosol</location>
    </subcellularLocation>
    <subcellularLocation>
        <location evidence="2">Cytoplasmic vesicle</location>
    </subcellularLocation>
    <subcellularLocation>
        <location evidence="3">Lysosome membrane</location>
    </subcellularLocation>
</comment>
<evidence type="ECO:0000256" key="3">
    <source>
        <dbReference type="ARBA" id="ARBA00004656"/>
    </source>
</evidence>
<dbReference type="SUPFAM" id="SSF47923">
    <property type="entry name" value="Ypt/Rab-GAP domain of gyp1p"/>
    <property type="match status" value="1"/>
</dbReference>
<dbReference type="InterPro" id="IPR035969">
    <property type="entry name" value="Rab-GAP_TBC_sf"/>
</dbReference>
<name>A0A5N4CSD3_CAMDR</name>
<protein>
    <recommendedName>
        <fullName evidence="4">TBC1 domain family member 7</fullName>
    </recommendedName>
</protein>
<accession>A0A5N4CSD3</accession>
<comment type="function">
    <text evidence="10">Non-catalytic component of the TSC-TBC complex, a multiprotein complex that acts as a negative regulator of the canonical mTORC1 complex, an evolutionarily conserved central nutrient sensor that stimulates anabolic reactions and macromolecule biosynthesis to promote cellular biomass generation and growth. The TSC-TBC complex acts as a GTPase-activating protein (GAP) for the small GTPase RHEB, a direct activator of the protein kinase activity of mTORC1. In absence of nutrients, the TSC-TBC complex inhibits mTORC1, thereby preventing phosphorylation of ribosomal protein S6 kinase (RPS6KB1 and RPS6KB2) and EIF4EBP1 (4E-BP1) by the mTORC1 signaling. The TSC-TBC complex is inactivated in response to nutrients, relieving inhibition of mTORC1.</text>
</comment>
<organism evidence="13 14">
    <name type="scientific">Camelus dromedarius</name>
    <name type="common">Dromedary</name>
    <name type="synonym">Arabian camel</name>
    <dbReference type="NCBI Taxonomy" id="9838"/>
    <lineage>
        <taxon>Eukaryota</taxon>
        <taxon>Metazoa</taxon>
        <taxon>Chordata</taxon>
        <taxon>Craniata</taxon>
        <taxon>Vertebrata</taxon>
        <taxon>Euteleostomi</taxon>
        <taxon>Mammalia</taxon>
        <taxon>Eutheria</taxon>
        <taxon>Laurasiatheria</taxon>
        <taxon>Artiodactyla</taxon>
        <taxon>Tylopoda</taxon>
        <taxon>Camelidae</taxon>
        <taxon>Camelus</taxon>
    </lineage>
</organism>
<feature type="domain" description="Rab-GAP TBC" evidence="12">
    <location>
        <begin position="50"/>
        <end position="249"/>
    </location>
</feature>
<keyword evidence="14" id="KW-1185">Reference proteome</keyword>
<dbReference type="AlphaFoldDB" id="A0A5N4CSD3"/>
<dbReference type="PANTHER" id="PTHR13530:SF3">
    <property type="entry name" value="TBC1 DOMAIN FAMILY MEMBER 7"/>
    <property type="match status" value="1"/>
</dbReference>
<evidence type="ECO:0000256" key="5">
    <source>
        <dbReference type="ARBA" id="ARBA00022468"/>
    </source>
</evidence>
<dbReference type="Gene3D" id="1.10.472.80">
    <property type="entry name" value="Ypt/Rab-GAP domain of gyp1p, domain 3"/>
    <property type="match status" value="1"/>
</dbReference>
<dbReference type="InterPro" id="IPR039842">
    <property type="entry name" value="TBC1D7"/>
</dbReference>
<dbReference type="PROSITE" id="PS50086">
    <property type="entry name" value="TBC_RABGAP"/>
    <property type="match status" value="1"/>
</dbReference>
<comment type="subunit">
    <text evidence="11">Component of the TSC-TBC complex (also named Rhebulator complex), composed of 2 molecules of TSC1, 2 molecules of TSC2 and 1 molecule of TBC1D7. Interacts with TSC1 (via C-terminal half of the coiled-coil domain).</text>
</comment>
<evidence type="ECO:0000313" key="13">
    <source>
        <dbReference type="EMBL" id="KAB1261758.1"/>
    </source>
</evidence>
<comment type="caution">
    <text evidence="13">The sequence shown here is derived from an EMBL/GenBank/DDBJ whole genome shotgun (WGS) entry which is preliminary data.</text>
</comment>
<keyword evidence="9" id="KW-0968">Cytoplasmic vesicle</keyword>
<keyword evidence="5" id="KW-0343">GTPase activation</keyword>
<dbReference type="GO" id="GO:0031410">
    <property type="term" value="C:cytoplasmic vesicle"/>
    <property type="evidence" value="ECO:0007669"/>
    <property type="project" value="UniProtKB-SubCell"/>
</dbReference>
<keyword evidence="6" id="KW-0963">Cytoplasm</keyword>
<dbReference type="GO" id="GO:0005096">
    <property type="term" value="F:GTPase activator activity"/>
    <property type="evidence" value="ECO:0007669"/>
    <property type="project" value="UniProtKB-KW"/>
</dbReference>
<reference evidence="13 14" key="1">
    <citation type="journal article" date="2019" name="Mol. Ecol. Resour.">
        <title>Improving Illumina assemblies with Hi-C and long reads: an example with the North African dromedary.</title>
        <authorList>
            <person name="Elbers J.P."/>
            <person name="Rogers M.F."/>
            <person name="Perelman P.L."/>
            <person name="Proskuryakova A.A."/>
            <person name="Serdyukova N.A."/>
            <person name="Johnson W.E."/>
            <person name="Horin P."/>
            <person name="Corander J."/>
            <person name="Murphy D."/>
            <person name="Burger P.A."/>
        </authorList>
    </citation>
    <scope>NUCLEOTIDE SEQUENCE [LARGE SCALE GENOMIC DNA]</scope>
    <source>
        <strain evidence="13">Drom800</strain>
        <tissue evidence="13">Blood</tissue>
    </source>
</reference>
<dbReference type="PANTHER" id="PTHR13530">
    <property type="entry name" value="TBC1 DOMAIN FAMILY MEMBER 7"/>
    <property type="match status" value="1"/>
</dbReference>
<proteinExistence type="predicted"/>
<evidence type="ECO:0000256" key="7">
    <source>
        <dbReference type="ARBA" id="ARBA00023136"/>
    </source>
</evidence>
<keyword evidence="8" id="KW-0458">Lysosome</keyword>
<dbReference type="FunFam" id="1.10.10.750:FF:000006">
    <property type="entry name" value="TBC1 domain family member 7"/>
    <property type="match status" value="1"/>
</dbReference>
<dbReference type="InterPro" id="IPR000195">
    <property type="entry name" value="Rab-GAP-TBC_dom"/>
</dbReference>
<dbReference type="FunFam" id="1.10.472.80:FF:000028">
    <property type="entry name" value="TBC1 domain family member 7"/>
    <property type="match status" value="1"/>
</dbReference>
<dbReference type="Proteomes" id="UP000299084">
    <property type="component" value="Unassembled WGS sequence"/>
</dbReference>
<dbReference type="FunFam" id="1.10.8.680:FF:000001">
    <property type="entry name" value="TBC1 domain family, member 7"/>
    <property type="match status" value="1"/>
</dbReference>
<evidence type="ECO:0000256" key="4">
    <source>
        <dbReference type="ARBA" id="ARBA00015455"/>
    </source>
</evidence>
<sequence>MTEDSQRNFRSVYYEKVGFRGVEEKKSLEILLKDDRLDVEKLCTFSQRFPLPSMYRALVWKVLLVFCPFPPPWVFVGILPPHHESHAQVMTYRKEQYSDVLHALEVIRFISDATPQVEVYLHMHRLESGKLPRSPSFPLEPEDEVFLAIAKAMEEMVEDSVDCYWVTRCFVNQLNNKYRDSLPQLPKAFEQYLNLEDSRLLSHLKTCSAVSRLPYDLWFKRCFAGCLPESSLQRQLFSGAVWDKVVSGSCKILVFVAVEILLTFKIKVMALNSAEKITKFLENIPQDSSDAIVSKAIDLWHKHCGTPVHSA</sequence>
<dbReference type="GO" id="GO:0032007">
    <property type="term" value="P:negative regulation of TOR signaling"/>
    <property type="evidence" value="ECO:0007669"/>
    <property type="project" value="TreeGrafter"/>
</dbReference>
<evidence type="ECO:0000256" key="1">
    <source>
        <dbReference type="ARBA" id="ARBA00004514"/>
    </source>
</evidence>
<keyword evidence="7" id="KW-0472">Membrane</keyword>
<dbReference type="InterPro" id="IPR043039">
    <property type="entry name" value="TBC1D7_dom2"/>
</dbReference>
<evidence type="ECO:0000256" key="9">
    <source>
        <dbReference type="ARBA" id="ARBA00023329"/>
    </source>
</evidence>
<gene>
    <name evidence="13" type="ORF">Cadr_000022403</name>
</gene>
<evidence type="ECO:0000256" key="6">
    <source>
        <dbReference type="ARBA" id="ARBA00022490"/>
    </source>
</evidence>
<dbReference type="Gene3D" id="1.10.8.680">
    <property type="entry name" value="Ypt/Rab-GAP domain of gyp1p, domain 2"/>
    <property type="match status" value="1"/>
</dbReference>
<evidence type="ECO:0000259" key="12">
    <source>
        <dbReference type="PROSITE" id="PS50086"/>
    </source>
</evidence>
<dbReference type="EMBL" id="JWIN03000020">
    <property type="protein sequence ID" value="KAB1261758.1"/>
    <property type="molecule type" value="Genomic_DNA"/>
</dbReference>